<dbReference type="GO" id="GO:0043565">
    <property type="term" value="F:sequence-specific DNA binding"/>
    <property type="evidence" value="ECO:0007669"/>
    <property type="project" value="TreeGrafter"/>
</dbReference>
<dbReference type="InterPro" id="IPR036388">
    <property type="entry name" value="WH-like_DNA-bd_sf"/>
</dbReference>
<keyword evidence="4" id="KW-0804">Transcription</keyword>
<dbReference type="PROSITE" id="PS50931">
    <property type="entry name" value="HTH_LYSR"/>
    <property type="match status" value="1"/>
</dbReference>
<proteinExistence type="inferred from homology"/>
<dbReference type="GO" id="GO:0006351">
    <property type="term" value="P:DNA-templated transcription"/>
    <property type="evidence" value="ECO:0007669"/>
    <property type="project" value="TreeGrafter"/>
</dbReference>
<dbReference type="InterPro" id="IPR005119">
    <property type="entry name" value="LysR_subst-bd"/>
</dbReference>
<dbReference type="Gene3D" id="1.10.10.10">
    <property type="entry name" value="Winged helix-like DNA-binding domain superfamily/Winged helix DNA-binding domain"/>
    <property type="match status" value="1"/>
</dbReference>
<dbReference type="PANTHER" id="PTHR30537">
    <property type="entry name" value="HTH-TYPE TRANSCRIPTIONAL REGULATOR"/>
    <property type="match status" value="1"/>
</dbReference>
<keyword evidence="9" id="KW-1185">Reference proteome</keyword>
<organism evidence="6 8">
    <name type="scientific">Archangium gephyra</name>
    <dbReference type="NCBI Taxonomy" id="48"/>
    <lineage>
        <taxon>Bacteria</taxon>
        <taxon>Pseudomonadati</taxon>
        <taxon>Myxococcota</taxon>
        <taxon>Myxococcia</taxon>
        <taxon>Myxococcales</taxon>
        <taxon>Cystobacterineae</taxon>
        <taxon>Archangiaceae</taxon>
        <taxon>Archangium</taxon>
    </lineage>
</organism>
<gene>
    <name evidence="6" type="ORF">AA314_07378</name>
    <name evidence="7" type="ORF">ATI61_102808</name>
</gene>
<dbReference type="Pfam" id="PF00126">
    <property type="entry name" value="HTH_1"/>
    <property type="match status" value="1"/>
</dbReference>
<evidence type="ECO:0000313" key="6">
    <source>
        <dbReference type="EMBL" id="AKJ05752.1"/>
    </source>
</evidence>
<evidence type="ECO:0000256" key="3">
    <source>
        <dbReference type="ARBA" id="ARBA00023125"/>
    </source>
</evidence>
<protein>
    <submittedName>
        <fullName evidence="7">DNA-binding transcriptional LysR family regulator</fullName>
    </submittedName>
    <submittedName>
        <fullName evidence="6">Transcriptional regulator, LysR family</fullName>
    </submittedName>
</protein>
<dbReference type="InterPro" id="IPR036390">
    <property type="entry name" value="WH_DNA-bd_sf"/>
</dbReference>
<dbReference type="Gene3D" id="3.40.190.290">
    <property type="match status" value="1"/>
</dbReference>
<dbReference type="SUPFAM" id="SSF46785">
    <property type="entry name" value="Winged helix' DNA-binding domain"/>
    <property type="match status" value="1"/>
</dbReference>
<accession>A0AAC8QDK2</accession>
<evidence type="ECO:0000256" key="1">
    <source>
        <dbReference type="ARBA" id="ARBA00009437"/>
    </source>
</evidence>
<dbReference type="EMBL" id="QUMU01000002">
    <property type="protein sequence ID" value="REG36430.1"/>
    <property type="molecule type" value="Genomic_DNA"/>
</dbReference>
<dbReference type="PANTHER" id="PTHR30537:SF3">
    <property type="entry name" value="TRANSCRIPTIONAL REGULATORY PROTEIN"/>
    <property type="match status" value="1"/>
</dbReference>
<feature type="domain" description="HTH lysR-type" evidence="5">
    <location>
        <begin position="4"/>
        <end position="61"/>
    </location>
</feature>
<keyword evidence="2" id="KW-0805">Transcription regulation</keyword>
<evidence type="ECO:0000259" key="5">
    <source>
        <dbReference type="PROSITE" id="PS50931"/>
    </source>
</evidence>
<keyword evidence="3 7" id="KW-0238">DNA-binding</keyword>
<dbReference type="SUPFAM" id="SSF53850">
    <property type="entry name" value="Periplasmic binding protein-like II"/>
    <property type="match status" value="1"/>
</dbReference>
<dbReference type="Proteomes" id="UP000256345">
    <property type="component" value="Unassembled WGS sequence"/>
</dbReference>
<dbReference type="InterPro" id="IPR000847">
    <property type="entry name" value="LysR_HTH_N"/>
</dbReference>
<sequence length="291" mass="31910">MQATSWDDLRFFLAVARHGTLATAARELGVNASTAGRRIQALEKSLRVRLFLRTREGLRPSAAGEQLRQRLARLEPELARLVGGELTPAEAVAGTVRIATTEALAAYLVDRGLCALKEEHPGLVLELLGGNRPVDLARGEADMAIRVTKPEGASLKVRQLQAQTFGVYGVPGYLRQRGRPRSERELEGHDLVVVGGELGALPEARWMEKQQGARVVLRTNSMPALLAAVRKGIGLAVLPAGWAQVESELERLFDVPELPRRPMWLVIQPEAWERAAVRVVATRLRELLDPG</sequence>
<evidence type="ECO:0000313" key="7">
    <source>
        <dbReference type="EMBL" id="REG36430.1"/>
    </source>
</evidence>
<dbReference type="AlphaFoldDB" id="A0AAC8QDK2"/>
<evidence type="ECO:0000313" key="9">
    <source>
        <dbReference type="Proteomes" id="UP000256345"/>
    </source>
</evidence>
<evidence type="ECO:0000313" key="8">
    <source>
        <dbReference type="Proteomes" id="UP000035579"/>
    </source>
</evidence>
<dbReference type="Proteomes" id="UP000035579">
    <property type="component" value="Chromosome"/>
</dbReference>
<dbReference type="InterPro" id="IPR058163">
    <property type="entry name" value="LysR-type_TF_proteobact-type"/>
</dbReference>
<dbReference type="KEGG" id="age:AA314_07378"/>
<dbReference type="EMBL" id="CP011509">
    <property type="protein sequence ID" value="AKJ05752.1"/>
    <property type="molecule type" value="Genomic_DNA"/>
</dbReference>
<reference evidence="6 8" key="1">
    <citation type="submission" date="2015-05" db="EMBL/GenBank/DDBJ databases">
        <title>Genome assembly of Archangium gephyra DSM 2261.</title>
        <authorList>
            <person name="Sharma G."/>
            <person name="Subramanian S."/>
        </authorList>
    </citation>
    <scope>NUCLEOTIDE SEQUENCE [LARGE SCALE GENOMIC DNA]</scope>
    <source>
        <strain evidence="6 8">DSM 2261</strain>
    </source>
</reference>
<evidence type="ECO:0000256" key="4">
    <source>
        <dbReference type="ARBA" id="ARBA00023163"/>
    </source>
</evidence>
<name>A0AAC8QDK2_9BACT</name>
<dbReference type="Pfam" id="PF03466">
    <property type="entry name" value="LysR_substrate"/>
    <property type="match status" value="1"/>
</dbReference>
<evidence type="ECO:0000256" key="2">
    <source>
        <dbReference type="ARBA" id="ARBA00023015"/>
    </source>
</evidence>
<reference evidence="7 9" key="2">
    <citation type="submission" date="2018-08" db="EMBL/GenBank/DDBJ databases">
        <title>Genomic Encyclopedia of Archaeal and Bacterial Type Strains, Phase II (KMG-II): from individual species to whole genera.</title>
        <authorList>
            <person name="Goeker M."/>
        </authorList>
    </citation>
    <scope>NUCLEOTIDE SEQUENCE [LARGE SCALE GENOMIC DNA]</scope>
    <source>
        <strain evidence="7 9">DSM 2261</strain>
    </source>
</reference>
<comment type="similarity">
    <text evidence="1">Belongs to the LysR transcriptional regulatory family.</text>
</comment>
<dbReference type="GO" id="GO:0003700">
    <property type="term" value="F:DNA-binding transcription factor activity"/>
    <property type="evidence" value="ECO:0007669"/>
    <property type="project" value="InterPro"/>
</dbReference>